<keyword evidence="2 4" id="KW-0807">Transducer</keyword>
<evidence type="ECO:0000256" key="3">
    <source>
        <dbReference type="ARBA" id="ARBA00029447"/>
    </source>
</evidence>
<evidence type="ECO:0000256" key="6">
    <source>
        <dbReference type="SAM" id="Phobius"/>
    </source>
</evidence>
<protein>
    <submittedName>
        <fullName evidence="9">Methyl-accepting chemotaxis protein CtpH</fullName>
    </submittedName>
</protein>
<dbReference type="SMART" id="SM00304">
    <property type="entry name" value="HAMP"/>
    <property type="match status" value="1"/>
</dbReference>
<comment type="similarity">
    <text evidence="3">Belongs to the methyl-accepting chemotaxis (MCP) protein family.</text>
</comment>
<dbReference type="SUPFAM" id="SSF58104">
    <property type="entry name" value="Methyl-accepting chemotaxis protein (MCP) signaling domain"/>
    <property type="match status" value="1"/>
</dbReference>
<dbReference type="Pfam" id="PF00672">
    <property type="entry name" value="HAMP"/>
    <property type="match status" value="1"/>
</dbReference>
<keyword evidence="5" id="KW-0175">Coiled coil</keyword>
<gene>
    <name evidence="9" type="primary">ctpH_2</name>
    <name evidence="9" type="ORF">VPAL9027_01988</name>
</gene>
<dbReference type="AlphaFoldDB" id="A0A1R4B4Z8"/>
<feature type="domain" description="Methyl-accepting transducer" evidence="7">
    <location>
        <begin position="243"/>
        <end position="479"/>
    </location>
</feature>
<evidence type="ECO:0000256" key="2">
    <source>
        <dbReference type="ARBA" id="ARBA00023224"/>
    </source>
</evidence>
<dbReference type="GO" id="GO:0006935">
    <property type="term" value="P:chemotaxis"/>
    <property type="evidence" value="ECO:0007669"/>
    <property type="project" value="UniProtKB-ARBA"/>
</dbReference>
<dbReference type="GO" id="GO:0016020">
    <property type="term" value="C:membrane"/>
    <property type="evidence" value="ECO:0007669"/>
    <property type="project" value="UniProtKB-SubCell"/>
</dbReference>
<dbReference type="PROSITE" id="PS50111">
    <property type="entry name" value="CHEMOTAXIS_TRANSDUC_2"/>
    <property type="match status" value="1"/>
</dbReference>
<feature type="coiled-coil region" evidence="5">
    <location>
        <begin position="314"/>
        <end position="341"/>
    </location>
</feature>
<keyword evidence="6" id="KW-0472">Membrane</keyword>
<dbReference type="Gene3D" id="1.10.287.950">
    <property type="entry name" value="Methyl-accepting chemotaxis protein"/>
    <property type="match status" value="1"/>
</dbReference>
<dbReference type="PROSITE" id="PS50885">
    <property type="entry name" value="HAMP"/>
    <property type="match status" value="1"/>
</dbReference>
<dbReference type="PANTHER" id="PTHR32089">
    <property type="entry name" value="METHYL-ACCEPTING CHEMOTAXIS PROTEIN MCPB"/>
    <property type="match status" value="1"/>
</dbReference>
<feature type="transmembrane region" description="Helical" evidence="6">
    <location>
        <begin position="167"/>
        <end position="187"/>
    </location>
</feature>
<evidence type="ECO:0000259" key="7">
    <source>
        <dbReference type="PROSITE" id="PS50111"/>
    </source>
</evidence>
<dbReference type="InterPro" id="IPR003660">
    <property type="entry name" value="HAMP_dom"/>
</dbReference>
<dbReference type="GO" id="GO:0007165">
    <property type="term" value="P:signal transduction"/>
    <property type="evidence" value="ECO:0007669"/>
    <property type="project" value="UniProtKB-KW"/>
</dbReference>
<comment type="subcellular location">
    <subcellularLocation>
        <location evidence="1">Membrane</location>
    </subcellularLocation>
</comment>
<dbReference type="Pfam" id="PF00015">
    <property type="entry name" value="MCPsignal"/>
    <property type="match status" value="1"/>
</dbReference>
<keyword evidence="6" id="KW-0812">Transmembrane</keyword>
<evidence type="ECO:0000313" key="10">
    <source>
        <dbReference type="Proteomes" id="UP000189475"/>
    </source>
</evidence>
<dbReference type="SMART" id="SM00283">
    <property type="entry name" value="MA"/>
    <property type="match status" value="1"/>
</dbReference>
<keyword evidence="10" id="KW-1185">Reference proteome</keyword>
<dbReference type="EMBL" id="FUFT01000005">
    <property type="protein sequence ID" value="SJL84008.1"/>
    <property type="molecule type" value="Genomic_DNA"/>
</dbReference>
<dbReference type="InterPro" id="IPR004089">
    <property type="entry name" value="MCPsignal_dom"/>
</dbReference>
<dbReference type="Proteomes" id="UP000189475">
    <property type="component" value="Unassembled WGS sequence"/>
</dbReference>
<dbReference type="RefSeq" id="WP_077314407.1">
    <property type="nucleotide sequence ID" value="NZ_AP024888.1"/>
</dbReference>
<evidence type="ECO:0000256" key="5">
    <source>
        <dbReference type="SAM" id="Coils"/>
    </source>
</evidence>
<keyword evidence="6" id="KW-1133">Transmembrane helix</keyword>
<name>A0A1R4B4Z8_9VIBR</name>
<evidence type="ECO:0000259" key="8">
    <source>
        <dbReference type="PROSITE" id="PS50885"/>
    </source>
</evidence>
<dbReference type="PROSITE" id="PS51257">
    <property type="entry name" value="PROKAR_LIPOPROTEIN"/>
    <property type="match status" value="1"/>
</dbReference>
<accession>A0A1R4B4Z8</accession>
<dbReference type="PANTHER" id="PTHR32089:SF120">
    <property type="entry name" value="METHYL-ACCEPTING CHEMOTAXIS PROTEIN TLPQ"/>
    <property type="match status" value="1"/>
</dbReference>
<dbReference type="STRING" id="1918946.VPAL9027_01988"/>
<sequence>MLKSVKTVFVTQVVIAISCILAISAYVDYEHTKEELHLKLKQSIANFSYRVTLSLPHAVWNYDLESAQSVIFAELKSDNFVAIKLVDNDEKPLLFSTLGMDNEGEVVLEDVTEKTFPSLEAYQEHETALIYDDYGTKNTVGKAILYYNTDNVKAALNQLLWSDLKQLIALNIVIIIILIFVLNRTLIKPLEKLSERISELVKGDGNLSHRIPSESYTEFQVITNHINSFTSSLRDIILKVTESTNLLTNEIEQTEKMAFESAKKIQSQKSSLSDVAVTTSDINVSIDEISHRVVSVTQDTVDTKALTLSVISTIENATQQLRNMRTEMDTVNTEMRQLVTEGENISNIVDIINGIAEQTNLLALNAAIEAARAGENGRGFAVVADEVRNLSQKTAQSTEQIKDNIQALNNSTGSVEKEISRIADLLEDTATQVANSQEVVDNVDQVISNMAEQNAEISRTTEEQKNNLNQVNQVISEASNFSTELLIGANNNTVSTQKVQKLSNDIIRYMRKFKV</sequence>
<feature type="domain" description="HAMP" evidence="8">
    <location>
        <begin position="184"/>
        <end position="238"/>
    </location>
</feature>
<dbReference type="OrthoDB" id="1884279at2"/>
<feature type="transmembrane region" description="Helical" evidence="6">
    <location>
        <begin position="7"/>
        <end position="27"/>
    </location>
</feature>
<evidence type="ECO:0000256" key="4">
    <source>
        <dbReference type="PROSITE-ProRule" id="PRU00284"/>
    </source>
</evidence>
<evidence type="ECO:0000256" key="1">
    <source>
        <dbReference type="ARBA" id="ARBA00004370"/>
    </source>
</evidence>
<reference evidence="9 10" key="1">
    <citation type="submission" date="2017-02" db="EMBL/GenBank/DDBJ databases">
        <authorList>
            <person name="Peterson S.W."/>
        </authorList>
    </citation>
    <scope>NUCLEOTIDE SEQUENCE [LARGE SCALE GENOMIC DNA]</scope>
    <source>
        <strain evidence="9 10">CECT 9027</strain>
    </source>
</reference>
<organism evidence="9 10">
    <name type="scientific">Vibrio palustris</name>
    <dbReference type="NCBI Taxonomy" id="1918946"/>
    <lineage>
        <taxon>Bacteria</taxon>
        <taxon>Pseudomonadati</taxon>
        <taxon>Pseudomonadota</taxon>
        <taxon>Gammaproteobacteria</taxon>
        <taxon>Vibrionales</taxon>
        <taxon>Vibrionaceae</taxon>
        <taxon>Vibrio</taxon>
    </lineage>
</organism>
<evidence type="ECO:0000313" key="9">
    <source>
        <dbReference type="EMBL" id="SJL84008.1"/>
    </source>
</evidence>
<proteinExistence type="inferred from homology"/>
<dbReference type="CDD" id="cd06225">
    <property type="entry name" value="HAMP"/>
    <property type="match status" value="1"/>
</dbReference>